<protein>
    <recommendedName>
        <fullName evidence="1">YjiS-like domain-containing protein</fullName>
    </recommendedName>
</protein>
<reference evidence="2 3" key="1">
    <citation type="submission" date="2007-10" db="EMBL/GenBank/DDBJ databases">
        <authorList>
            <person name="Wagner-Dobler I."/>
            <person name="Ferriera S."/>
            <person name="Johnson J."/>
            <person name="Kravitz S."/>
            <person name="Beeson K."/>
            <person name="Sutton G."/>
            <person name="Rogers Y.-H."/>
            <person name="Friedman R."/>
            <person name="Frazier M."/>
            <person name="Venter J.C."/>
        </authorList>
    </citation>
    <scope>NUCLEOTIDE SEQUENCE [LARGE SCALE GENOMIC DNA]</scope>
    <source>
        <strain evidence="2 3">DFL-43</strain>
    </source>
</reference>
<comment type="caution">
    <text evidence="2">The sequence shown here is derived from an EMBL/GenBank/DDBJ whole genome shotgun (WGS) entry which is preliminary data.</text>
</comment>
<dbReference type="RefSeq" id="WP_007196208.1">
    <property type="nucleotide sequence ID" value="NZ_CM002917.1"/>
</dbReference>
<name>A9D081_HOEPD</name>
<reference evidence="2 3" key="2">
    <citation type="submission" date="2012-06" db="EMBL/GenBank/DDBJ databases">
        <authorList>
            <person name="Fiebig A."/>
        </authorList>
    </citation>
    <scope>NUCLEOTIDE SEQUENCE [LARGE SCALE GENOMIC DNA]</scope>
    <source>
        <strain evidence="2 3">DFL-43</strain>
    </source>
</reference>
<gene>
    <name evidence="2" type="ORF">HPDFL43_02080</name>
</gene>
<evidence type="ECO:0000313" key="3">
    <source>
        <dbReference type="Proteomes" id="UP000004291"/>
    </source>
</evidence>
<proteinExistence type="predicted"/>
<organism evidence="2 3">
    <name type="scientific">Hoeflea phototrophica (strain DSM 17068 / NCIMB 14078 / DFL-43)</name>
    <dbReference type="NCBI Taxonomy" id="411684"/>
    <lineage>
        <taxon>Bacteria</taxon>
        <taxon>Pseudomonadati</taxon>
        <taxon>Pseudomonadota</taxon>
        <taxon>Alphaproteobacteria</taxon>
        <taxon>Hyphomicrobiales</taxon>
        <taxon>Rhizobiaceae</taxon>
        <taxon>Hoeflea</taxon>
    </lineage>
</organism>
<feature type="domain" description="YjiS-like" evidence="1">
    <location>
        <begin position="32"/>
        <end position="65"/>
    </location>
</feature>
<evidence type="ECO:0000259" key="1">
    <source>
        <dbReference type="Pfam" id="PF06568"/>
    </source>
</evidence>
<dbReference type="HOGENOM" id="CLU_2342921_0_0_5"/>
<keyword evidence="3" id="KW-1185">Reference proteome</keyword>
<dbReference type="Proteomes" id="UP000004291">
    <property type="component" value="Chromosome"/>
</dbReference>
<dbReference type="Pfam" id="PF06568">
    <property type="entry name" value="YjiS-like"/>
    <property type="match status" value="1"/>
</dbReference>
<evidence type="ECO:0000313" key="2">
    <source>
        <dbReference type="EMBL" id="EDQ34947.1"/>
    </source>
</evidence>
<accession>A9D081</accession>
<dbReference type="EMBL" id="ABIA03000002">
    <property type="protein sequence ID" value="EDQ34947.1"/>
    <property type="molecule type" value="Genomic_DNA"/>
</dbReference>
<dbReference type="InterPro" id="IPR009506">
    <property type="entry name" value="YjiS-like"/>
</dbReference>
<sequence>MNARSFVAARTSALSSASALFTVLYTATAKARTLVRTLRNRVVAHKLEEFSDHQLNDIGLTREDLGFALSKPLTVDPTIEFARRARNNIRRQADHSQ</sequence>
<dbReference type="AlphaFoldDB" id="A9D081"/>